<accession>A0A2N6N9U0</accession>
<reference evidence="1 2" key="1">
    <citation type="journal article" date="2016" name="Appl. Microbiol. Biotechnol.">
        <title>Characterization of T-DNA insertion mutants with decreased virulence in the entomopathogenic fungus Beauveria bassiana JEF-007.</title>
        <authorList>
            <person name="Kim S."/>
            <person name="Lee S.J."/>
            <person name="Nai Y.S."/>
            <person name="Yu J.S."/>
            <person name="Lee M.R."/>
            <person name="Yang Y.T."/>
            <person name="Kim J.S."/>
        </authorList>
    </citation>
    <scope>NUCLEOTIDE SEQUENCE [LARGE SCALE GENOMIC DNA]</scope>
    <source>
        <strain evidence="1 2">JEF-007</strain>
    </source>
</reference>
<proteinExistence type="predicted"/>
<comment type="caution">
    <text evidence="1">The sequence shown here is derived from an EMBL/GenBank/DDBJ whole genome shotgun (WGS) entry which is preliminary data.</text>
</comment>
<dbReference type="AlphaFoldDB" id="A0A2N6N9U0"/>
<evidence type="ECO:0008006" key="3">
    <source>
        <dbReference type="Google" id="ProtNLM"/>
    </source>
</evidence>
<sequence length="166" mass="17558">MAASWGLDTATFESLNPKAKCPEVIGGEQYCVVGAVTTVTGEPTTASTTTSTQTTTTTTTTEVTSTTVPGQCINTDCSVGSLDIAAAGVCPDGEVQISYWEQPGCQGKWFGYGYAKRGECRGLWTNGWKFKAMHLRCAKSQDDCVNKGSCVYDPEPAQGVCQVTNV</sequence>
<evidence type="ECO:0000313" key="1">
    <source>
        <dbReference type="EMBL" id="PMB64042.1"/>
    </source>
</evidence>
<protein>
    <recommendedName>
        <fullName evidence="3">LysM domain-containing protein</fullName>
    </recommendedName>
</protein>
<gene>
    <name evidence="1" type="ORF">BM221_010208</name>
</gene>
<dbReference type="Proteomes" id="UP000235728">
    <property type="component" value="Unassembled WGS sequence"/>
</dbReference>
<name>A0A2N6N9U0_BEABA</name>
<organism evidence="1 2">
    <name type="scientific">Beauveria bassiana</name>
    <name type="common">White muscardine disease fungus</name>
    <name type="synonym">Tritirachium shiotae</name>
    <dbReference type="NCBI Taxonomy" id="176275"/>
    <lineage>
        <taxon>Eukaryota</taxon>
        <taxon>Fungi</taxon>
        <taxon>Dikarya</taxon>
        <taxon>Ascomycota</taxon>
        <taxon>Pezizomycotina</taxon>
        <taxon>Sordariomycetes</taxon>
        <taxon>Hypocreomycetidae</taxon>
        <taxon>Hypocreales</taxon>
        <taxon>Cordycipitaceae</taxon>
        <taxon>Beauveria</taxon>
    </lineage>
</organism>
<evidence type="ECO:0000313" key="2">
    <source>
        <dbReference type="Proteomes" id="UP000235728"/>
    </source>
</evidence>
<dbReference type="EMBL" id="MRVG01000015">
    <property type="protein sequence ID" value="PMB64042.1"/>
    <property type="molecule type" value="Genomic_DNA"/>
</dbReference>